<reference evidence="4 6" key="3">
    <citation type="submission" date="2018-07" db="EMBL/GenBank/DDBJ databases">
        <title>Genomic and Epidemiologic Investigation of an Indolent Hospital Outbreak.</title>
        <authorList>
            <person name="Johnson R.C."/>
            <person name="Deming C."/>
            <person name="Conlan S."/>
            <person name="Zellmer C.J."/>
            <person name="Michelin A.V."/>
            <person name="Lee-Lin S."/>
            <person name="Thomas P.J."/>
            <person name="Park M."/>
            <person name="Weingarten R.A."/>
            <person name="Less J."/>
            <person name="Dekker J.P."/>
            <person name="Frank K.M."/>
            <person name="Musser K.A."/>
            <person name="Mcquiston J.R."/>
            <person name="Henderson D.K."/>
            <person name="Lau A.F."/>
            <person name="Palmore T.N."/>
            <person name="Segre J.A."/>
        </authorList>
    </citation>
    <scope>NUCLEOTIDE SEQUENCE [LARGE SCALE GENOMIC DNA]</scope>
    <source>
        <strain evidence="4 6">SK-NIH.Env10_0317</strain>
    </source>
</reference>
<dbReference type="PANTHER" id="PTHR33375">
    <property type="entry name" value="CHROMOSOME-PARTITIONING PROTEIN PARB-RELATED"/>
    <property type="match status" value="1"/>
</dbReference>
<dbReference type="SMART" id="SM00470">
    <property type="entry name" value="ParB"/>
    <property type="match status" value="1"/>
</dbReference>
<dbReference type="SUPFAM" id="SSF110849">
    <property type="entry name" value="ParB/Sulfiredoxin"/>
    <property type="match status" value="1"/>
</dbReference>
<sequence length="594" mass="64500">MKLDFIDLGKLAVSKTNMRYAKKAPDVSDILPTVRKRGVIVPILVRPNCAPDGFEIVAGARRFHAASLVAEERREAGEDAEPMPCAILDEGDDAAAIEASLIENIARLDPDEVSRWESFTRLVKEGRGIDEIADTFGLPELMVRRILALGNLLPRIRAMYTRDEIDRTTIRHLTLATKSQQRAWLALADDANAYCPHGHQLKAWLFGGQSIAVRYALFDVAASGLATVADLFGEDAFFADADAFWTAQNTAVAARAETAREAGWADAVIVPPTEHFSVWEYEKTGKRKGGRVYIDMRSSGEVVVHEGYLTRREARRIAEGGDKPSAAPKPVRPEATSAMQDYVALHRHAAVRAALIGHNGLALRLMVTHAIAGSPLWRVEVEPRKSRNDAVCESVENAPGEARFDEQRRAVLALLGFDPETPTVTGGDEGAVPLFLRLIELPDVAVMDILTIVIGETLFANSALVDAVGTELGIDMAEYWQADDAFFGLIRDKEVMRAIMAEVAGEAVAAANGQEKTKVMAKIVRDHLDGGEGRAKVEGWVPRWMAFPPAHYTSRGGVASVAAHAVVERARAEAQNPPPETPAPVAAEPLPLAA</sequence>
<dbReference type="Gene3D" id="3.90.1530.30">
    <property type="match status" value="1"/>
</dbReference>
<protein>
    <submittedName>
        <fullName evidence="3">Chromosome partitioning protein ParB</fullName>
    </submittedName>
</protein>
<name>A0A1L6JB71_9SPHN</name>
<feature type="compositionally biased region" description="Low complexity" evidence="1">
    <location>
        <begin position="583"/>
        <end position="594"/>
    </location>
</feature>
<dbReference type="InterPro" id="IPR050336">
    <property type="entry name" value="Chromosome_partition/occlusion"/>
</dbReference>
<reference evidence="5" key="2">
    <citation type="submission" date="2016-12" db="EMBL/GenBank/DDBJ databases">
        <title>Whole genome sequencing of Sphingomonas sp. ABOJV.</title>
        <authorList>
            <person name="Conlan S."/>
            <person name="Thomas P.J."/>
            <person name="Mullikin J."/>
            <person name="Palmore T.N."/>
            <person name="Frank K.M."/>
            <person name="Segre J.A."/>
        </authorList>
    </citation>
    <scope>NUCLEOTIDE SEQUENCE [LARGE SCALE GENOMIC DNA]</scope>
    <source>
        <strain evidence="5">ABOJV</strain>
    </source>
</reference>
<dbReference type="EMBL" id="CP018820">
    <property type="protein sequence ID" value="APR53172.1"/>
    <property type="molecule type" value="Genomic_DNA"/>
</dbReference>
<accession>A0A1L6JB71</accession>
<dbReference type="KEGG" id="skr:BRX40_12730"/>
<dbReference type="RefSeq" id="WP_075151844.1">
    <property type="nucleotide sequence ID" value="NZ_CP018820.1"/>
</dbReference>
<evidence type="ECO:0000313" key="6">
    <source>
        <dbReference type="Proteomes" id="UP000286681"/>
    </source>
</evidence>
<dbReference type="GeneID" id="44133428"/>
<dbReference type="Gene3D" id="1.10.10.2830">
    <property type="match status" value="1"/>
</dbReference>
<dbReference type="GO" id="GO:0005694">
    <property type="term" value="C:chromosome"/>
    <property type="evidence" value="ECO:0007669"/>
    <property type="project" value="TreeGrafter"/>
</dbReference>
<gene>
    <name evidence="3" type="ORF">BRX40_12730</name>
    <name evidence="4" type="ORF">CA257_07510</name>
</gene>
<dbReference type="InterPro" id="IPR036086">
    <property type="entry name" value="ParB/Sulfiredoxin_sf"/>
</dbReference>
<dbReference type="EMBL" id="QQWO01000005">
    <property type="protein sequence ID" value="RSV04750.1"/>
    <property type="molecule type" value="Genomic_DNA"/>
</dbReference>
<evidence type="ECO:0000256" key="1">
    <source>
        <dbReference type="SAM" id="MobiDB-lite"/>
    </source>
</evidence>
<dbReference type="PANTHER" id="PTHR33375:SF7">
    <property type="entry name" value="CHROMOSOME 2-PARTITIONING PROTEIN PARB-RELATED"/>
    <property type="match status" value="1"/>
</dbReference>
<dbReference type="GO" id="GO:0007059">
    <property type="term" value="P:chromosome segregation"/>
    <property type="evidence" value="ECO:0007669"/>
    <property type="project" value="TreeGrafter"/>
</dbReference>
<reference evidence="3" key="1">
    <citation type="submission" date="2016-12" db="EMBL/GenBank/DDBJ databases">
        <title>Whole genome sequencing of Sphingomonas koreensis.</title>
        <authorList>
            <person name="Conlan S."/>
            <person name="Thomas P.J."/>
            <person name="Mullikin J."/>
            <person name="Palmore T.N."/>
            <person name="Frank K.M."/>
            <person name="Segre J.A."/>
        </authorList>
    </citation>
    <scope>NUCLEOTIDE SEQUENCE</scope>
    <source>
        <strain evidence="3">ABOJV</strain>
    </source>
</reference>
<dbReference type="InterPro" id="IPR003115">
    <property type="entry name" value="ParB_N"/>
</dbReference>
<dbReference type="OrthoDB" id="9813122at2"/>
<feature type="region of interest" description="Disordered" evidence="1">
    <location>
        <begin position="571"/>
        <end position="594"/>
    </location>
</feature>
<keyword evidence="5" id="KW-1185">Reference proteome</keyword>
<dbReference type="AlphaFoldDB" id="A0A1L6JB71"/>
<dbReference type="Proteomes" id="UP000286681">
    <property type="component" value="Unassembled WGS sequence"/>
</dbReference>
<dbReference type="STRING" id="93064.BRX40_12730"/>
<evidence type="ECO:0000313" key="4">
    <source>
        <dbReference type="EMBL" id="RSV04750.1"/>
    </source>
</evidence>
<proteinExistence type="predicted"/>
<evidence type="ECO:0000313" key="3">
    <source>
        <dbReference type="EMBL" id="APR53172.1"/>
    </source>
</evidence>
<organism evidence="3 5">
    <name type="scientific">Sphingomonas koreensis</name>
    <dbReference type="NCBI Taxonomy" id="93064"/>
    <lineage>
        <taxon>Bacteria</taxon>
        <taxon>Pseudomonadati</taxon>
        <taxon>Pseudomonadota</taxon>
        <taxon>Alphaproteobacteria</taxon>
        <taxon>Sphingomonadales</taxon>
        <taxon>Sphingomonadaceae</taxon>
        <taxon>Sphingomonas</taxon>
    </lineage>
</organism>
<dbReference type="Proteomes" id="UP000185161">
    <property type="component" value="Chromosome"/>
</dbReference>
<dbReference type="Pfam" id="PF02195">
    <property type="entry name" value="ParB_N"/>
    <property type="match status" value="1"/>
</dbReference>
<dbReference type="SUPFAM" id="SSF109709">
    <property type="entry name" value="KorB DNA-binding domain-like"/>
    <property type="match status" value="1"/>
</dbReference>
<evidence type="ECO:0000259" key="2">
    <source>
        <dbReference type="SMART" id="SM00470"/>
    </source>
</evidence>
<evidence type="ECO:0000313" key="5">
    <source>
        <dbReference type="Proteomes" id="UP000185161"/>
    </source>
</evidence>
<feature type="domain" description="ParB-like N-terminal" evidence="2">
    <location>
        <begin position="4"/>
        <end position="105"/>
    </location>
</feature>